<dbReference type="Proteomes" id="UP000179018">
    <property type="component" value="Unassembled WGS sequence"/>
</dbReference>
<dbReference type="InterPro" id="IPR037883">
    <property type="entry name" value="Knr4/Smi1-like_sf"/>
</dbReference>
<reference evidence="2 3" key="1">
    <citation type="journal article" date="2016" name="Nat. Commun.">
        <title>Thousands of microbial genomes shed light on interconnected biogeochemical processes in an aquifer system.</title>
        <authorList>
            <person name="Anantharaman K."/>
            <person name="Brown C.T."/>
            <person name="Hug L.A."/>
            <person name="Sharon I."/>
            <person name="Castelle C.J."/>
            <person name="Probst A.J."/>
            <person name="Thomas B.C."/>
            <person name="Singh A."/>
            <person name="Wilkins M.J."/>
            <person name="Karaoz U."/>
            <person name="Brodie E.L."/>
            <person name="Williams K.H."/>
            <person name="Hubbard S.S."/>
            <person name="Banfield J.F."/>
        </authorList>
    </citation>
    <scope>NUCLEOTIDE SEQUENCE [LARGE SCALE GENOMIC DNA]</scope>
</reference>
<name>A0A1F8B9D7_9BACT</name>
<dbReference type="SMART" id="SM00860">
    <property type="entry name" value="SMI1_KNR4"/>
    <property type="match status" value="1"/>
</dbReference>
<dbReference type="Pfam" id="PF09346">
    <property type="entry name" value="SMI1_KNR4"/>
    <property type="match status" value="1"/>
</dbReference>
<gene>
    <name evidence="2" type="ORF">A3A75_00065</name>
</gene>
<protein>
    <recommendedName>
        <fullName evidence="1">Knr4/Smi1-like domain-containing protein</fullName>
    </recommendedName>
</protein>
<proteinExistence type="predicted"/>
<dbReference type="Gene3D" id="3.40.1580.10">
    <property type="entry name" value="SMI1/KNR4-like"/>
    <property type="match status" value="1"/>
</dbReference>
<dbReference type="AlphaFoldDB" id="A0A1F8B9D7"/>
<accession>A0A1F8B9D7</accession>
<evidence type="ECO:0000313" key="3">
    <source>
        <dbReference type="Proteomes" id="UP000179018"/>
    </source>
</evidence>
<organism evidence="2 3">
    <name type="scientific">Candidatus Woesebacteria bacterium RIFCSPLOWO2_01_FULL_39_10</name>
    <dbReference type="NCBI Taxonomy" id="1802516"/>
    <lineage>
        <taxon>Bacteria</taxon>
        <taxon>Candidatus Woeseibacteriota</taxon>
    </lineage>
</organism>
<evidence type="ECO:0000313" key="2">
    <source>
        <dbReference type="EMBL" id="OGM59958.1"/>
    </source>
</evidence>
<dbReference type="InterPro" id="IPR018958">
    <property type="entry name" value="Knr4/Smi1-like_dom"/>
</dbReference>
<evidence type="ECO:0000259" key="1">
    <source>
        <dbReference type="SMART" id="SM00860"/>
    </source>
</evidence>
<sequence>MDNKPPKKVVTNDASIDNAETKLGVKYPQILRDKLKEHNGFTWGFFERFYPVFDEEDKFHTFDDVVRENENPNGWKRALPEGFVAIADDGGGYALVLSTNKDGKVYHYNNDTGDVTLFAENDEELKKKLDEQDMEMEKIKSED</sequence>
<dbReference type="SUPFAM" id="SSF160631">
    <property type="entry name" value="SMI1/KNR4-like"/>
    <property type="match status" value="1"/>
</dbReference>
<dbReference type="EMBL" id="MGHC01000012">
    <property type="protein sequence ID" value="OGM59958.1"/>
    <property type="molecule type" value="Genomic_DNA"/>
</dbReference>
<feature type="domain" description="Knr4/Smi1-like" evidence="1">
    <location>
        <begin position="10"/>
        <end position="121"/>
    </location>
</feature>
<comment type="caution">
    <text evidence="2">The sequence shown here is derived from an EMBL/GenBank/DDBJ whole genome shotgun (WGS) entry which is preliminary data.</text>
</comment>